<dbReference type="GO" id="GO:0006282">
    <property type="term" value="P:regulation of DNA repair"/>
    <property type="evidence" value="ECO:0007669"/>
    <property type="project" value="UniProtKB-UniRule"/>
</dbReference>
<evidence type="ECO:0000256" key="1">
    <source>
        <dbReference type="ARBA" id="ARBA00004496"/>
    </source>
</evidence>
<dbReference type="Pfam" id="PF02631">
    <property type="entry name" value="RecX_HTH2"/>
    <property type="match status" value="1"/>
</dbReference>
<dbReference type="OrthoDB" id="5295441at2"/>
<dbReference type="EMBL" id="CP021106">
    <property type="protein sequence ID" value="ARO86724.1"/>
    <property type="molecule type" value="Genomic_DNA"/>
</dbReference>
<evidence type="ECO:0000313" key="9">
    <source>
        <dbReference type="Proteomes" id="UP000012179"/>
    </source>
</evidence>
<sequence>MKLPRRIEPNLKTRALGYLARREHSRLELERKLAPHAQTSEELSSLLDTLEQRGFLSAVRMVEQVIHMRKSKFGSQRIVHELREKGIAENLIAAALPNLRETEQETAREVWRKKFGAMPANAKELGRQMRFLMGRGFTAEAIRQVLRHADKEEA</sequence>
<organism evidence="8 9">
    <name type="scientific">Nitrosospira lacus</name>
    <dbReference type="NCBI Taxonomy" id="1288494"/>
    <lineage>
        <taxon>Bacteria</taxon>
        <taxon>Pseudomonadati</taxon>
        <taxon>Pseudomonadota</taxon>
        <taxon>Betaproteobacteria</taxon>
        <taxon>Nitrosomonadales</taxon>
        <taxon>Nitrosomonadaceae</taxon>
        <taxon>Nitrosospira</taxon>
    </lineage>
</organism>
<evidence type="ECO:0000313" key="8">
    <source>
        <dbReference type="EMBL" id="ARO86724.1"/>
    </source>
</evidence>
<dbReference type="InterPro" id="IPR053924">
    <property type="entry name" value="RecX_HTH_2nd"/>
</dbReference>
<dbReference type="PANTHER" id="PTHR33602">
    <property type="entry name" value="REGULATORY PROTEIN RECX FAMILY PROTEIN"/>
    <property type="match status" value="1"/>
</dbReference>
<dbReference type="Pfam" id="PF21981">
    <property type="entry name" value="RecX_HTH3"/>
    <property type="match status" value="1"/>
</dbReference>
<dbReference type="RefSeq" id="WP_004175620.1">
    <property type="nucleotide sequence ID" value="NZ_CP021106.3"/>
</dbReference>
<keyword evidence="4 5" id="KW-0963">Cytoplasm</keyword>
<proteinExistence type="inferred from homology"/>
<feature type="domain" description="RecX third three-helical" evidence="7">
    <location>
        <begin position="101"/>
        <end position="146"/>
    </location>
</feature>
<dbReference type="AlphaFoldDB" id="A0A1W6SLR0"/>
<dbReference type="InterPro" id="IPR003783">
    <property type="entry name" value="Regulatory_RecX"/>
</dbReference>
<evidence type="ECO:0000256" key="2">
    <source>
        <dbReference type="ARBA" id="ARBA00009695"/>
    </source>
</evidence>
<evidence type="ECO:0000256" key="4">
    <source>
        <dbReference type="ARBA" id="ARBA00022490"/>
    </source>
</evidence>
<evidence type="ECO:0000259" key="7">
    <source>
        <dbReference type="Pfam" id="PF21981"/>
    </source>
</evidence>
<keyword evidence="9" id="KW-1185">Reference proteome</keyword>
<dbReference type="Proteomes" id="UP000012179">
    <property type="component" value="Chromosome"/>
</dbReference>
<comment type="subcellular location">
    <subcellularLocation>
        <location evidence="1 5">Cytoplasm</location>
    </subcellularLocation>
</comment>
<dbReference type="Gene3D" id="1.10.10.10">
    <property type="entry name" value="Winged helix-like DNA-binding domain superfamily/Winged helix DNA-binding domain"/>
    <property type="match status" value="3"/>
</dbReference>
<feature type="domain" description="RecX second three-helical" evidence="6">
    <location>
        <begin position="60"/>
        <end position="96"/>
    </location>
</feature>
<dbReference type="HAMAP" id="MF_01114">
    <property type="entry name" value="RecX"/>
    <property type="match status" value="1"/>
</dbReference>
<dbReference type="KEGG" id="nlc:EBAPG3_002460"/>
<comment type="similarity">
    <text evidence="2 5">Belongs to the RecX family.</text>
</comment>
<evidence type="ECO:0000256" key="3">
    <source>
        <dbReference type="ARBA" id="ARBA00018111"/>
    </source>
</evidence>
<comment type="function">
    <text evidence="5">Modulates RecA activity.</text>
</comment>
<evidence type="ECO:0000256" key="5">
    <source>
        <dbReference type="HAMAP-Rule" id="MF_01114"/>
    </source>
</evidence>
<evidence type="ECO:0000259" key="6">
    <source>
        <dbReference type="Pfam" id="PF02631"/>
    </source>
</evidence>
<gene>
    <name evidence="5" type="primary">recX</name>
    <name evidence="8" type="ORF">EBAPG3_002460</name>
</gene>
<dbReference type="InterPro" id="IPR036388">
    <property type="entry name" value="WH-like_DNA-bd_sf"/>
</dbReference>
<dbReference type="GO" id="GO:0005737">
    <property type="term" value="C:cytoplasm"/>
    <property type="evidence" value="ECO:0007669"/>
    <property type="project" value="UniProtKB-SubCell"/>
</dbReference>
<name>A0A1W6SLR0_9PROT</name>
<dbReference type="PANTHER" id="PTHR33602:SF1">
    <property type="entry name" value="REGULATORY PROTEIN RECX FAMILY PROTEIN"/>
    <property type="match status" value="1"/>
</dbReference>
<dbReference type="NCBIfam" id="NF001055">
    <property type="entry name" value="PRK00117.2-5"/>
    <property type="match status" value="1"/>
</dbReference>
<dbReference type="InterPro" id="IPR053925">
    <property type="entry name" value="RecX_HTH_3rd"/>
</dbReference>
<protein>
    <recommendedName>
        <fullName evidence="3 5">Regulatory protein RecX</fullName>
    </recommendedName>
</protein>
<reference evidence="8 9" key="1">
    <citation type="journal article" date="2015" name="Int. J. Syst. Evol. Microbiol.">
        <title>Nitrosospira lacus sp. nov., a psychrotolerant, ammonia-oxidizing bacterium from sandy lake sediment.</title>
        <authorList>
            <person name="Urakawa H."/>
            <person name="Garcia J.C."/>
            <person name="Nielsen J.L."/>
            <person name="Le V.Q."/>
            <person name="Kozlowski J.A."/>
            <person name="Stein L.Y."/>
            <person name="Lim C.K."/>
            <person name="Pommerening-Roser A."/>
            <person name="Martens-Habbena W."/>
            <person name="Stahl D.A."/>
            <person name="Klotz M.G."/>
        </authorList>
    </citation>
    <scope>NUCLEOTIDE SEQUENCE [LARGE SCALE GENOMIC DNA]</scope>
    <source>
        <strain evidence="8 9">APG3</strain>
    </source>
</reference>
<accession>A0A1W6SLR0</accession>
<dbReference type="eggNOG" id="COG2137">
    <property type="taxonomic scope" value="Bacteria"/>
</dbReference>